<dbReference type="AlphaFoldDB" id="A0A5C7SNN6"/>
<dbReference type="Proteomes" id="UP000321192">
    <property type="component" value="Unassembled WGS sequence"/>
</dbReference>
<evidence type="ECO:0000313" key="2">
    <source>
        <dbReference type="Proteomes" id="UP000321192"/>
    </source>
</evidence>
<proteinExistence type="predicted"/>
<sequence length="105" mass="12504">MTHDDATDKDIPHRFWLLLMLRALARGHALVVTGPSSFQSFLDGLPHVAILFQYILDHEWIAERESTDGVHFYRLTPRGFDFWREGERWWRSLTWRDRLVVRLVG</sequence>
<name>A0A5C7SNN6_THASP</name>
<reference evidence="1 2" key="1">
    <citation type="submission" date="2018-09" db="EMBL/GenBank/DDBJ databases">
        <title>Metagenome Assembled Genomes from an Advanced Water Purification Facility.</title>
        <authorList>
            <person name="Stamps B.W."/>
            <person name="Spear J.R."/>
        </authorList>
    </citation>
    <scope>NUCLEOTIDE SEQUENCE [LARGE SCALE GENOMIC DNA]</scope>
    <source>
        <strain evidence="1">Bin_27_1</strain>
    </source>
</reference>
<evidence type="ECO:0008006" key="3">
    <source>
        <dbReference type="Google" id="ProtNLM"/>
    </source>
</evidence>
<evidence type="ECO:0000313" key="1">
    <source>
        <dbReference type="EMBL" id="TXH85210.1"/>
    </source>
</evidence>
<protein>
    <recommendedName>
        <fullName evidence="3">PadR family transcriptional regulator</fullName>
    </recommendedName>
</protein>
<comment type="caution">
    <text evidence="1">The sequence shown here is derived from an EMBL/GenBank/DDBJ whole genome shotgun (WGS) entry which is preliminary data.</text>
</comment>
<dbReference type="RefSeq" id="WP_276658565.1">
    <property type="nucleotide sequence ID" value="NZ_SSFD01000153.1"/>
</dbReference>
<dbReference type="EMBL" id="SSFD01000153">
    <property type="protein sequence ID" value="TXH85210.1"/>
    <property type="molecule type" value="Genomic_DNA"/>
</dbReference>
<organism evidence="1 2">
    <name type="scientific">Thauera aminoaromatica</name>
    <dbReference type="NCBI Taxonomy" id="164330"/>
    <lineage>
        <taxon>Bacteria</taxon>
        <taxon>Pseudomonadati</taxon>
        <taxon>Pseudomonadota</taxon>
        <taxon>Betaproteobacteria</taxon>
        <taxon>Rhodocyclales</taxon>
        <taxon>Zoogloeaceae</taxon>
        <taxon>Thauera</taxon>
    </lineage>
</organism>
<accession>A0A5C7SNN6</accession>
<gene>
    <name evidence="1" type="ORF">E6Q80_10035</name>
</gene>